<keyword evidence="2" id="KW-0812">Transmembrane</keyword>
<feature type="compositionally biased region" description="Basic and acidic residues" evidence="1">
    <location>
        <begin position="69"/>
        <end position="91"/>
    </location>
</feature>
<evidence type="ECO:0000313" key="4">
    <source>
        <dbReference type="Proteomes" id="UP000190837"/>
    </source>
</evidence>
<gene>
    <name evidence="3" type="ORF">CHUV0807_1164</name>
</gene>
<sequence>MWLSRIKAVIGTAWLYVVAVLVVLLALAGRRNASLREEIAKREAARLKGIADRLHQQAERSRQASAEAQQERARVEKDMNEGKRDYFEKGK</sequence>
<evidence type="ECO:0000313" key="3">
    <source>
        <dbReference type="EMBL" id="SAM63808.1"/>
    </source>
</evidence>
<feature type="transmembrane region" description="Helical" evidence="2">
    <location>
        <begin position="6"/>
        <end position="28"/>
    </location>
</feature>
<evidence type="ECO:0000256" key="1">
    <source>
        <dbReference type="SAM" id="MobiDB-lite"/>
    </source>
</evidence>
<proteinExistence type="predicted"/>
<name>A0A1C3H480_9GAMM</name>
<evidence type="ECO:0000256" key="2">
    <source>
        <dbReference type="SAM" id="Phobius"/>
    </source>
</evidence>
<dbReference type="Proteomes" id="UP000190837">
    <property type="component" value="Unassembled WGS sequence"/>
</dbReference>
<dbReference type="RefSeq" id="WP_079540405.1">
    <property type="nucleotide sequence ID" value="NZ_FKLO01000043.1"/>
</dbReference>
<dbReference type="EMBL" id="FKLO01000043">
    <property type="protein sequence ID" value="SAM63808.1"/>
    <property type="molecule type" value="Genomic_DNA"/>
</dbReference>
<keyword evidence="2" id="KW-1133">Transmembrane helix</keyword>
<dbReference type="AlphaFoldDB" id="A0A1C3H480"/>
<protein>
    <submittedName>
        <fullName evidence="3">Uncharacterized protein</fullName>
    </submittedName>
</protein>
<keyword evidence="2" id="KW-0472">Membrane</keyword>
<accession>A0A1C3H480</accession>
<organism evidence="3 4">
    <name type="scientific">Cardiobacterium hominis</name>
    <dbReference type="NCBI Taxonomy" id="2718"/>
    <lineage>
        <taxon>Bacteria</taxon>
        <taxon>Pseudomonadati</taxon>
        <taxon>Pseudomonadota</taxon>
        <taxon>Gammaproteobacteria</taxon>
        <taxon>Cardiobacteriales</taxon>
        <taxon>Cardiobacteriaceae</taxon>
        <taxon>Cardiobacterium</taxon>
    </lineage>
</organism>
<feature type="region of interest" description="Disordered" evidence="1">
    <location>
        <begin position="54"/>
        <end position="91"/>
    </location>
</feature>
<reference evidence="4" key="1">
    <citation type="submission" date="2016-04" db="EMBL/GenBank/DDBJ databases">
        <authorList>
            <person name="Tagini F."/>
        </authorList>
    </citation>
    <scope>NUCLEOTIDE SEQUENCE [LARGE SCALE GENOMIC DNA]</scope>
    <source>
        <strain evidence="4">CHUV0807</strain>
    </source>
</reference>